<proteinExistence type="predicted"/>
<name>A0A016WEP7_9BILA</name>
<comment type="caution">
    <text evidence="2">The sequence shown here is derived from an EMBL/GenBank/DDBJ whole genome shotgun (WGS) entry which is preliminary data.</text>
</comment>
<protein>
    <submittedName>
        <fullName evidence="2">Uncharacterized protein</fullName>
    </submittedName>
</protein>
<organism evidence="2 3">
    <name type="scientific">Ancylostoma ceylanicum</name>
    <dbReference type="NCBI Taxonomy" id="53326"/>
    <lineage>
        <taxon>Eukaryota</taxon>
        <taxon>Metazoa</taxon>
        <taxon>Ecdysozoa</taxon>
        <taxon>Nematoda</taxon>
        <taxon>Chromadorea</taxon>
        <taxon>Rhabditida</taxon>
        <taxon>Rhabditina</taxon>
        <taxon>Rhabditomorpha</taxon>
        <taxon>Strongyloidea</taxon>
        <taxon>Ancylostomatidae</taxon>
        <taxon>Ancylostomatinae</taxon>
        <taxon>Ancylostoma</taxon>
    </lineage>
</organism>
<dbReference type="AlphaFoldDB" id="A0A016WEP7"/>
<evidence type="ECO:0000313" key="3">
    <source>
        <dbReference type="Proteomes" id="UP000024635"/>
    </source>
</evidence>
<dbReference type="Proteomes" id="UP000024635">
    <property type="component" value="Unassembled WGS sequence"/>
</dbReference>
<gene>
    <name evidence="2" type="primary">Acey_s0766.g2168</name>
    <name evidence="2" type="ORF">Y032_0766g2168</name>
</gene>
<accession>A0A016WEP7</accession>
<reference evidence="3" key="1">
    <citation type="journal article" date="2015" name="Nat. Genet.">
        <title>The genome and transcriptome of the zoonotic hookworm Ancylostoma ceylanicum identify infection-specific gene families.</title>
        <authorList>
            <person name="Schwarz E.M."/>
            <person name="Hu Y."/>
            <person name="Antoshechkin I."/>
            <person name="Miller M.M."/>
            <person name="Sternberg P.W."/>
            <person name="Aroian R.V."/>
        </authorList>
    </citation>
    <scope>NUCLEOTIDE SEQUENCE</scope>
    <source>
        <strain evidence="3">HY135</strain>
    </source>
</reference>
<evidence type="ECO:0000256" key="1">
    <source>
        <dbReference type="SAM" id="MobiDB-lite"/>
    </source>
</evidence>
<keyword evidence="3" id="KW-1185">Reference proteome</keyword>
<evidence type="ECO:0000313" key="2">
    <source>
        <dbReference type="EMBL" id="EYC37772.1"/>
    </source>
</evidence>
<sequence>MQSFRSLRRGDTGFDTYRLWARHRSRWSTIVTYPKPVSPSHSDRKLSMARGLLQQRYKKCPSRLHPSVGMPRRIGDAARQVSAEVQS</sequence>
<feature type="region of interest" description="Disordered" evidence="1">
    <location>
        <begin position="62"/>
        <end position="87"/>
    </location>
</feature>
<dbReference type="EMBL" id="JARK01000366">
    <property type="protein sequence ID" value="EYC37772.1"/>
    <property type="molecule type" value="Genomic_DNA"/>
</dbReference>